<dbReference type="AlphaFoldDB" id="A0AAV3U7V2"/>
<accession>A0AAV3U7V2</accession>
<comment type="caution">
    <text evidence="1">The sequence shown here is derived from an EMBL/GenBank/DDBJ whole genome shotgun (WGS) entry which is preliminary data.</text>
</comment>
<protein>
    <submittedName>
        <fullName evidence="1">Uncharacterized protein</fullName>
    </submittedName>
</protein>
<dbReference type="Proteomes" id="UP001409585">
    <property type="component" value="Unassembled WGS sequence"/>
</dbReference>
<evidence type="ECO:0000313" key="1">
    <source>
        <dbReference type="EMBL" id="GAA4956199.1"/>
    </source>
</evidence>
<reference evidence="2" key="1">
    <citation type="journal article" date="2019" name="Int. J. Syst. Evol. Microbiol.">
        <title>The Global Catalogue of Microorganisms (GCM) 10K type strain sequencing project: providing services to taxonomists for standard genome sequencing and annotation.</title>
        <authorList>
            <consortium name="The Broad Institute Genomics Platform"/>
            <consortium name="The Broad Institute Genome Sequencing Center for Infectious Disease"/>
            <person name="Wu L."/>
            <person name="Ma J."/>
        </authorList>
    </citation>
    <scope>NUCLEOTIDE SEQUENCE [LARGE SCALE GENOMIC DNA]</scope>
    <source>
        <strain evidence="2">JCM 19134</strain>
    </source>
</reference>
<name>A0AAV3U7V2_9ALTE</name>
<dbReference type="EMBL" id="BAABLX010000072">
    <property type="protein sequence ID" value="GAA4956199.1"/>
    <property type="molecule type" value="Genomic_DNA"/>
</dbReference>
<sequence>MNKIAELIRPAVAANLEIFINPPSHQFVNPVTARLRRADSIASKQSRGLYFVYPLCLQFICQAEKTSKGIIKMR</sequence>
<proteinExistence type="predicted"/>
<gene>
    <name evidence="1" type="ORF">GCM10025791_40560</name>
</gene>
<keyword evidence="2" id="KW-1185">Reference proteome</keyword>
<organism evidence="1 2">
    <name type="scientific">Halioxenophilus aromaticivorans</name>
    <dbReference type="NCBI Taxonomy" id="1306992"/>
    <lineage>
        <taxon>Bacteria</taxon>
        <taxon>Pseudomonadati</taxon>
        <taxon>Pseudomonadota</taxon>
        <taxon>Gammaproteobacteria</taxon>
        <taxon>Alteromonadales</taxon>
        <taxon>Alteromonadaceae</taxon>
        <taxon>Halioxenophilus</taxon>
    </lineage>
</organism>
<evidence type="ECO:0000313" key="2">
    <source>
        <dbReference type="Proteomes" id="UP001409585"/>
    </source>
</evidence>